<protein>
    <recommendedName>
        <fullName evidence="3">SinR family protein</fullName>
    </recommendedName>
</protein>
<dbReference type="RefSeq" id="WP_074709311.1">
    <property type="nucleotide sequence ID" value="NZ_FOHI01000013.1"/>
</dbReference>
<organism evidence="1 2">
    <name type="scientific">Nitrosospira multiformis</name>
    <dbReference type="NCBI Taxonomy" id="1231"/>
    <lineage>
        <taxon>Bacteria</taxon>
        <taxon>Pseudomonadati</taxon>
        <taxon>Pseudomonadota</taxon>
        <taxon>Betaproteobacteria</taxon>
        <taxon>Nitrosomonadales</taxon>
        <taxon>Nitrosomonadaceae</taxon>
        <taxon>Nitrosospira</taxon>
    </lineage>
</organism>
<dbReference type="EMBL" id="FOHI01000013">
    <property type="protein sequence ID" value="SET69658.1"/>
    <property type="molecule type" value="Genomic_DNA"/>
</dbReference>
<dbReference type="OrthoDB" id="2656750at2"/>
<accession>A0A1I0GHS0</accession>
<evidence type="ECO:0000313" key="1">
    <source>
        <dbReference type="EMBL" id="SET69658.1"/>
    </source>
</evidence>
<dbReference type="AlphaFoldDB" id="A0A1I0GHS0"/>
<sequence length="91" mass="10275">MATYMVGYDLNKKGQSYTDLIKALEGFDVWWHCLDSTWLVNSNSKAIDIVNYLAQFIDSNDELLVIEIPVGAGAAWIGFDKPCSDWLKNNL</sequence>
<evidence type="ECO:0008006" key="3">
    <source>
        <dbReference type="Google" id="ProtNLM"/>
    </source>
</evidence>
<dbReference type="Proteomes" id="UP000183339">
    <property type="component" value="Unassembled WGS sequence"/>
</dbReference>
<reference evidence="1 2" key="1">
    <citation type="submission" date="2016-10" db="EMBL/GenBank/DDBJ databases">
        <authorList>
            <person name="de Groot N.N."/>
        </authorList>
    </citation>
    <scope>NUCLEOTIDE SEQUENCE [LARGE SCALE GENOMIC DNA]</scope>
    <source>
        <strain evidence="1 2">Nl7</strain>
    </source>
</reference>
<gene>
    <name evidence="1" type="ORF">SAMN05216412_11321</name>
</gene>
<proteinExistence type="predicted"/>
<evidence type="ECO:0000313" key="2">
    <source>
        <dbReference type="Proteomes" id="UP000183339"/>
    </source>
</evidence>
<name>A0A1I0GHS0_9PROT</name>